<dbReference type="InterPro" id="IPR000515">
    <property type="entry name" value="MetI-like"/>
</dbReference>
<dbReference type="PANTHER" id="PTHR42922:SF1">
    <property type="entry name" value="PHOSPHATE TRANSPORT SYSTEM PERMEASE PROTEIN PSTA"/>
    <property type="match status" value="1"/>
</dbReference>
<dbReference type="Gene3D" id="1.10.3720.10">
    <property type="entry name" value="MetI-like"/>
    <property type="match status" value="1"/>
</dbReference>
<accession>A0A6J6SBF6</accession>
<evidence type="ECO:0000313" key="12">
    <source>
        <dbReference type="EMBL" id="CAB4732082.1"/>
    </source>
</evidence>
<evidence type="ECO:0000256" key="4">
    <source>
        <dbReference type="ARBA" id="ARBA00022475"/>
    </source>
</evidence>
<dbReference type="GO" id="GO:0005315">
    <property type="term" value="F:phosphate transmembrane transporter activity"/>
    <property type="evidence" value="ECO:0007669"/>
    <property type="project" value="InterPro"/>
</dbReference>
<evidence type="ECO:0000313" key="11">
    <source>
        <dbReference type="EMBL" id="CAB4538389.1"/>
    </source>
</evidence>
<keyword evidence="6 9" id="KW-0812">Transmembrane</keyword>
<dbReference type="GO" id="GO:0035435">
    <property type="term" value="P:phosphate ion transmembrane transport"/>
    <property type="evidence" value="ECO:0007669"/>
    <property type="project" value="InterPro"/>
</dbReference>
<evidence type="ECO:0000256" key="1">
    <source>
        <dbReference type="ARBA" id="ARBA00004651"/>
    </source>
</evidence>
<evidence type="ECO:0000256" key="6">
    <source>
        <dbReference type="ARBA" id="ARBA00022692"/>
    </source>
</evidence>
<name>A0A6J6SBF6_9ZZZZ</name>
<dbReference type="EMBL" id="CAEZYU010000011">
    <property type="protein sequence ID" value="CAB4732082.1"/>
    <property type="molecule type" value="Genomic_DNA"/>
</dbReference>
<evidence type="ECO:0000256" key="2">
    <source>
        <dbReference type="ARBA" id="ARBA00007069"/>
    </source>
</evidence>
<dbReference type="GO" id="GO:0005886">
    <property type="term" value="C:plasma membrane"/>
    <property type="evidence" value="ECO:0007669"/>
    <property type="project" value="UniProtKB-SubCell"/>
</dbReference>
<feature type="transmembrane region" description="Helical" evidence="9">
    <location>
        <begin position="152"/>
        <end position="175"/>
    </location>
</feature>
<feature type="transmembrane region" description="Helical" evidence="9">
    <location>
        <begin position="235"/>
        <end position="256"/>
    </location>
</feature>
<evidence type="ECO:0000256" key="3">
    <source>
        <dbReference type="ARBA" id="ARBA00022448"/>
    </source>
</evidence>
<evidence type="ECO:0000259" key="10">
    <source>
        <dbReference type="PROSITE" id="PS50928"/>
    </source>
</evidence>
<evidence type="ECO:0000256" key="9">
    <source>
        <dbReference type="SAM" id="Phobius"/>
    </source>
</evidence>
<sequence>MSNTSSESTEQVFQSLTSANMSKKRRFRNAAASVAMVGAFLVAAIPLFAMGASVLSQGLGVVLSVDWWTQPIPGDVGRSDLAGNEDLCGLGFGDAAECESGESSTSVVEGMQPAIVGTFLTVFGASVMAIPLGILGAVYLHEYGKTGRLARFIRFMTDVMVGVPSVVMGVFIYTIWVLNFGTNGKSAFAASLALGCLMLPIVVRSTEEMLKLVPNALREASAALGTRTWKTTLKVVLPAASAGITSGCLLAVARAAGETAPVVFTIGYVTTTNFSMRGQNTTLSAQIYSQLTNGGSIATQLAWGAAVTLVGIVLVLTLTARAISSRLTIGRT</sequence>
<protein>
    <submittedName>
        <fullName evidence="12">Unannotated protein</fullName>
    </submittedName>
</protein>
<feature type="transmembrane region" description="Helical" evidence="9">
    <location>
        <begin position="30"/>
        <end position="55"/>
    </location>
</feature>
<comment type="similarity">
    <text evidence="2">Belongs to the binding-protein-dependent transport system permease family. CysTW subfamily.</text>
</comment>
<feature type="transmembrane region" description="Helical" evidence="9">
    <location>
        <begin position="114"/>
        <end position="140"/>
    </location>
</feature>
<keyword evidence="5" id="KW-0592">Phosphate transport</keyword>
<evidence type="ECO:0000256" key="8">
    <source>
        <dbReference type="ARBA" id="ARBA00023136"/>
    </source>
</evidence>
<dbReference type="Pfam" id="PF00528">
    <property type="entry name" value="BPD_transp_1"/>
    <property type="match status" value="1"/>
</dbReference>
<proteinExistence type="inferred from homology"/>
<dbReference type="InterPro" id="IPR005672">
    <property type="entry name" value="Phosphate_PstA"/>
</dbReference>
<dbReference type="PROSITE" id="PS50928">
    <property type="entry name" value="ABC_TM1"/>
    <property type="match status" value="1"/>
</dbReference>
<feature type="transmembrane region" description="Helical" evidence="9">
    <location>
        <begin position="187"/>
        <end position="203"/>
    </location>
</feature>
<dbReference type="NCBIfam" id="TIGR00974">
    <property type="entry name" value="3a0107s02c"/>
    <property type="match status" value="1"/>
</dbReference>
<feature type="domain" description="ABC transmembrane type-1" evidence="10">
    <location>
        <begin position="115"/>
        <end position="320"/>
    </location>
</feature>
<keyword evidence="3" id="KW-0813">Transport</keyword>
<dbReference type="SUPFAM" id="SSF161098">
    <property type="entry name" value="MetI-like"/>
    <property type="match status" value="1"/>
</dbReference>
<evidence type="ECO:0000256" key="5">
    <source>
        <dbReference type="ARBA" id="ARBA00022592"/>
    </source>
</evidence>
<dbReference type="InterPro" id="IPR051408">
    <property type="entry name" value="Phosphate_transprt_permease"/>
</dbReference>
<dbReference type="PANTHER" id="PTHR42922">
    <property type="entry name" value="PHOSPHATE TRANSPORT SYSTEM PERMEASE PROTEIN PSTA"/>
    <property type="match status" value="1"/>
</dbReference>
<keyword evidence="8 9" id="KW-0472">Membrane</keyword>
<dbReference type="CDD" id="cd06261">
    <property type="entry name" value="TM_PBP2"/>
    <property type="match status" value="1"/>
</dbReference>
<keyword evidence="4" id="KW-1003">Cell membrane</keyword>
<reference evidence="12" key="1">
    <citation type="submission" date="2020-05" db="EMBL/GenBank/DDBJ databases">
        <authorList>
            <person name="Chiriac C."/>
            <person name="Salcher M."/>
            <person name="Ghai R."/>
            <person name="Kavagutti S V."/>
        </authorList>
    </citation>
    <scope>NUCLEOTIDE SEQUENCE</scope>
</reference>
<dbReference type="InterPro" id="IPR035906">
    <property type="entry name" value="MetI-like_sf"/>
</dbReference>
<evidence type="ECO:0000256" key="7">
    <source>
        <dbReference type="ARBA" id="ARBA00022989"/>
    </source>
</evidence>
<dbReference type="EMBL" id="CAEZSF010000071">
    <property type="protein sequence ID" value="CAB4538389.1"/>
    <property type="molecule type" value="Genomic_DNA"/>
</dbReference>
<dbReference type="AlphaFoldDB" id="A0A6J6SBF6"/>
<comment type="subcellular location">
    <subcellularLocation>
        <location evidence="1">Cell membrane</location>
        <topology evidence="1">Multi-pass membrane protein</topology>
    </subcellularLocation>
</comment>
<gene>
    <name evidence="11" type="ORF">UFOPK1358_00879</name>
    <name evidence="12" type="ORF">UFOPK2766_00379</name>
</gene>
<organism evidence="12">
    <name type="scientific">freshwater metagenome</name>
    <dbReference type="NCBI Taxonomy" id="449393"/>
    <lineage>
        <taxon>unclassified sequences</taxon>
        <taxon>metagenomes</taxon>
        <taxon>ecological metagenomes</taxon>
    </lineage>
</organism>
<keyword evidence="7 9" id="KW-1133">Transmembrane helix</keyword>
<feature type="transmembrane region" description="Helical" evidence="9">
    <location>
        <begin position="301"/>
        <end position="323"/>
    </location>
</feature>